<dbReference type="HOGENOM" id="CLU_569704_0_0_5"/>
<dbReference type="InterPro" id="IPR005467">
    <property type="entry name" value="His_kinase_dom"/>
</dbReference>
<sequence>MTDTAKYRRQIEILRHADATSVTEILTRHAIVVGGAVLLWIGTGQALMLAWGFGYSLLNGIYILFLRSPKLPKGRATYCALFLASMIISSWYAAMTVYLTTLDARVFEFIGICGLIGLGLYNLSRHTDLTYLAMWDTLLITFCVIGIVLAFVAKTETQSHQIAIVFAGFGINAYYMMTYLSMMRTRATLRSAQEAEVQSQKMRAVGQLTSGIAHDFNNILTVIRGNLDLASELPDPAERETMLDEARTGCDRAAHLVRQLLAFSRKSQMIRSNIALGPFLEEFALSLRRLLPESVRVVLSGNLPDLTLHADRQLLETALLNCAINARDAMHPEGGVLRLSAQDNPDAREVAFLIEDTGPGVPPAMIDRITEPFFTTKQVGEGSGLGLSMVKGFAEQSGGRLELRNRPSGGLQVALILPLI</sequence>
<protein>
    <recommendedName>
        <fullName evidence="2">histidine kinase</fullName>
        <ecNumber evidence="2">2.7.13.3</ecNumber>
    </recommendedName>
</protein>
<dbReference type="InterPro" id="IPR036890">
    <property type="entry name" value="HATPase_C_sf"/>
</dbReference>
<evidence type="ECO:0000256" key="2">
    <source>
        <dbReference type="ARBA" id="ARBA00012438"/>
    </source>
</evidence>
<dbReference type="InterPro" id="IPR003661">
    <property type="entry name" value="HisK_dim/P_dom"/>
</dbReference>
<organism evidence="6 7">
    <name type="scientific">Roseovarius mucosus DSM 17069</name>
    <dbReference type="NCBI Taxonomy" id="1288298"/>
    <lineage>
        <taxon>Bacteria</taxon>
        <taxon>Pseudomonadati</taxon>
        <taxon>Pseudomonadota</taxon>
        <taxon>Alphaproteobacteria</taxon>
        <taxon>Rhodobacterales</taxon>
        <taxon>Roseobacteraceae</taxon>
        <taxon>Roseovarius</taxon>
    </lineage>
</organism>
<dbReference type="Gene3D" id="1.10.287.130">
    <property type="match status" value="1"/>
</dbReference>
<dbReference type="EC" id="2.7.13.3" evidence="2"/>
<dbReference type="InterPro" id="IPR003594">
    <property type="entry name" value="HATPase_dom"/>
</dbReference>
<evidence type="ECO:0000256" key="3">
    <source>
        <dbReference type="ARBA" id="ARBA00022553"/>
    </source>
</evidence>
<dbReference type="PATRIC" id="fig|1288298.3.peg.440"/>
<feature type="transmembrane region" description="Helical" evidence="4">
    <location>
        <begin position="131"/>
        <end position="153"/>
    </location>
</feature>
<dbReference type="SMART" id="SM00387">
    <property type="entry name" value="HATPase_c"/>
    <property type="match status" value="1"/>
</dbReference>
<evidence type="ECO:0000259" key="5">
    <source>
        <dbReference type="PROSITE" id="PS50109"/>
    </source>
</evidence>
<evidence type="ECO:0000313" key="7">
    <source>
        <dbReference type="Proteomes" id="UP000030021"/>
    </source>
</evidence>
<dbReference type="EMBL" id="AONH01000001">
    <property type="protein sequence ID" value="KGM89843.1"/>
    <property type="molecule type" value="Genomic_DNA"/>
</dbReference>
<feature type="transmembrane region" description="Helical" evidence="4">
    <location>
        <begin position="159"/>
        <end position="180"/>
    </location>
</feature>
<comment type="caution">
    <text evidence="6">The sequence shown here is derived from an EMBL/GenBank/DDBJ whole genome shotgun (WGS) entry which is preliminary data.</text>
</comment>
<dbReference type="OrthoDB" id="9796100at2"/>
<keyword evidence="6" id="KW-0418">Kinase</keyword>
<dbReference type="InterPro" id="IPR036097">
    <property type="entry name" value="HisK_dim/P_sf"/>
</dbReference>
<dbReference type="PANTHER" id="PTHR43065:SF42">
    <property type="entry name" value="TWO-COMPONENT SENSOR PPRA"/>
    <property type="match status" value="1"/>
</dbReference>
<dbReference type="InterPro" id="IPR004358">
    <property type="entry name" value="Sig_transdc_His_kin-like_C"/>
</dbReference>
<feature type="transmembrane region" description="Helical" evidence="4">
    <location>
        <begin position="106"/>
        <end position="124"/>
    </location>
</feature>
<feature type="transmembrane region" description="Helical" evidence="4">
    <location>
        <begin position="21"/>
        <end position="42"/>
    </location>
</feature>
<dbReference type="SMART" id="SM00388">
    <property type="entry name" value="HisKA"/>
    <property type="match status" value="1"/>
</dbReference>
<name>A0A0A0HUY6_9RHOB</name>
<keyword evidence="6" id="KW-0808">Transferase</keyword>
<feature type="transmembrane region" description="Helical" evidence="4">
    <location>
        <begin position="78"/>
        <end position="100"/>
    </location>
</feature>
<dbReference type="GO" id="GO:0000155">
    <property type="term" value="F:phosphorelay sensor kinase activity"/>
    <property type="evidence" value="ECO:0007669"/>
    <property type="project" value="InterPro"/>
</dbReference>
<dbReference type="Proteomes" id="UP000030021">
    <property type="component" value="Unassembled WGS sequence"/>
</dbReference>
<dbReference type="PROSITE" id="PS50109">
    <property type="entry name" value="HIS_KIN"/>
    <property type="match status" value="1"/>
</dbReference>
<proteinExistence type="predicted"/>
<reference evidence="6 7" key="1">
    <citation type="submission" date="2013-01" db="EMBL/GenBank/DDBJ databases">
        <authorList>
            <person name="Fiebig A."/>
            <person name="Goeker M."/>
            <person name="Klenk H.-P.P."/>
        </authorList>
    </citation>
    <scope>NUCLEOTIDE SEQUENCE [LARGE SCALE GENOMIC DNA]</scope>
    <source>
        <strain evidence="6 7">DSM 17069</strain>
    </source>
</reference>
<gene>
    <name evidence="6" type="ORF">rosmuc_00441</name>
</gene>
<evidence type="ECO:0000313" key="6">
    <source>
        <dbReference type="EMBL" id="KGM89843.1"/>
    </source>
</evidence>
<dbReference type="RefSeq" id="WP_052115458.1">
    <property type="nucleotide sequence ID" value="NZ_KN293991.1"/>
</dbReference>
<dbReference type="eggNOG" id="COG4191">
    <property type="taxonomic scope" value="Bacteria"/>
</dbReference>
<keyword evidence="3" id="KW-0597">Phosphoprotein</keyword>
<dbReference type="STRING" id="215743.ROSMUCSMR3_01836"/>
<dbReference type="PRINTS" id="PR00344">
    <property type="entry name" value="BCTRLSENSOR"/>
</dbReference>
<accession>A0A0A0HUY6</accession>
<dbReference type="Gene3D" id="3.30.565.10">
    <property type="entry name" value="Histidine kinase-like ATPase, C-terminal domain"/>
    <property type="match status" value="1"/>
</dbReference>
<comment type="catalytic activity">
    <reaction evidence="1">
        <text>ATP + protein L-histidine = ADP + protein N-phospho-L-histidine.</text>
        <dbReference type="EC" id="2.7.13.3"/>
    </reaction>
</comment>
<feature type="transmembrane region" description="Helical" evidence="4">
    <location>
        <begin position="48"/>
        <end position="66"/>
    </location>
</feature>
<evidence type="ECO:0000256" key="1">
    <source>
        <dbReference type="ARBA" id="ARBA00000085"/>
    </source>
</evidence>
<evidence type="ECO:0000256" key="4">
    <source>
        <dbReference type="SAM" id="Phobius"/>
    </source>
</evidence>
<dbReference type="SUPFAM" id="SSF47384">
    <property type="entry name" value="Homodimeric domain of signal transducing histidine kinase"/>
    <property type="match status" value="1"/>
</dbReference>
<keyword evidence="4" id="KW-1133">Transmembrane helix</keyword>
<dbReference type="SUPFAM" id="SSF55874">
    <property type="entry name" value="ATPase domain of HSP90 chaperone/DNA topoisomerase II/histidine kinase"/>
    <property type="match status" value="1"/>
</dbReference>
<dbReference type="Pfam" id="PF00512">
    <property type="entry name" value="HisKA"/>
    <property type="match status" value="1"/>
</dbReference>
<dbReference type="CDD" id="cd00082">
    <property type="entry name" value="HisKA"/>
    <property type="match status" value="1"/>
</dbReference>
<dbReference type="Pfam" id="PF02518">
    <property type="entry name" value="HATPase_c"/>
    <property type="match status" value="1"/>
</dbReference>
<dbReference type="PANTHER" id="PTHR43065">
    <property type="entry name" value="SENSOR HISTIDINE KINASE"/>
    <property type="match status" value="1"/>
</dbReference>
<keyword evidence="4" id="KW-0812">Transmembrane</keyword>
<keyword evidence="4" id="KW-0472">Membrane</keyword>
<feature type="domain" description="Histidine kinase" evidence="5">
    <location>
        <begin position="211"/>
        <end position="420"/>
    </location>
</feature>
<dbReference type="AlphaFoldDB" id="A0A0A0HUY6"/>